<keyword evidence="2" id="KW-1185">Reference proteome</keyword>
<dbReference type="Proteomes" id="UP001055811">
    <property type="component" value="Linkage Group LG02"/>
</dbReference>
<sequence>MGACYSCEQSSKEGKLKTIRVVHLDGSVDDYVDPATVEQVIGNFPKHFLCTPIQILQDGLVPLQPNHQLETGQTYFMLPNSTLSFNASPMDLTSLTRKLTNIAKTSRCTSKSAPASPSASPLWASEPSSPNRFLDRRPSGETREESMLNSPKSPLWKPILAPITEVYIVPLGCEKRIVIYWIRYDGMGCHGKGWQRNLMDQLTFH</sequence>
<gene>
    <name evidence="1" type="ORF">L2E82_12338</name>
</gene>
<reference evidence="2" key="1">
    <citation type="journal article" date="2022" name="Mol. Ecol. Resour.">
        <title>The genomes of chicory, endive, great burdock and yacon provide insights into Asteraceae palaeo-polyploidization history and plant inulin production.</title>
        <authorList>
            <person name="Fan W."/>
            <person name="Wang S."/>
            <person name="Wang H."/>
            <person name="Wang A."/>
            <person name="Jiang F."/>
            <person name="Liu H."/>
            <person name="Zhao H."/>
            <person name="Xu D."/>
            <person name="Zhang Y."/>
        </authorList>
    </citation>
    <scope>NUCLEOTIDE SEQUENCE [LARGE SCALE GENOMIC DNA]</scope>
    <source>
        <strain evidence="2">cv. Punajuju</strain>
    </source>
</reference>
<comment type="caution">
    <text evidence="1">The sequence shown here is derived from an EMBL/GenBank/DDBJ whole genome shotgun (WGS) entry which is preliminary data.</text>
</comment>
<evidence type="ECO:0000313" key="1">
    <source>
        <dbReference type="EMBL" id="KAI3782298.1"/>
    </source>
</evidence>
<organism evidence="1 2">
    <name type="scientific">Cichorium intybus</name>
    <name type="common">Chicory</name>
    <dbReference type="NCBI Taxonomy" id="13427"/>
    <lineage>
        <taxon>Eukaryota</taxon>
        <taxon>Viridiplantae</taxon>
        <taxon>Streptophyta</taxon>
        <taxon>Embryophyta</taxon>
        <taxon>Tracheophyta</taxon>
        <taxon>Spermatophyta</taxon>
        <taxon>Magnoliopsida</taxon>
        <taxon>eudicotyledons</taxon>
        <taxon>Gunneridae</taxon>
        <taxon>Pentapetalae</taxon>
        <taxon>asterids</taxon>
        <taxon>campanulids</taxon>
        <taxon>Asterales</taxon>
        <taxon>Asteraceae</taxon>
        <taxon>Cichorioideae</taxon>
        <taxon>Cichorieae</taxon>
        <taxon>Cichoriinae</taxon>
        <taxon>Cichorium</taxon>
    </lineage>
</organism>
<dbReference type="EMBL" id="CM042010">
    <property type="protein sequence ID" value="KAI3782298.1"/>
    <property type="molecule type" value="Genomic_DNA"/>
</dbReference>
<reference evidence="1 2" key="2">
    <citation type="journal article" date="2022" name="Mol. Ecol. Resour.">
        <title>The genomes of chicory, endive, great burdock and yacon provide insights into Asteraceae paleo-polyploidization history and plant inulin production.</title>
        <authorList>
            <person name="Fan W."/>
            <person name="Wang S."/>
            <person name="Wang H."/>
            <person name="Wang A."/>
            <person name="Jiang F."/>
            <person name="Liu H."/>
            <person name="Zhao H."/>
            <person name="Xu D."/>
            <person name="Zhang Y."/>
        </authorList>
    </citation>
    <scope>NUCLEOTIDE SEQUENCE [LARGE SCALE GENOMIC DNA]</scope>
    <source>
        <strain evidence="2">cv. Punajuju</strain>
        <tissue evidence="1">Leaves</tissue>
    </source>
</reference>
<proteinExistence type="predicted"/>
<evidence type="ECO:0000313" key="2">
    <source>
        <dbReference type="Proteomes" id="UP001055811"/>
    </source>
</evidence>
<name>A0ACB9GGX5_CICIN</name>
<protein>
    <submittedName>
        <fullName evidence="1">Uncharacterized protein</fullName>
    </submittedName>
</protein>
<accession>A0ACB9GGX5</accession>